<dbReference type="AlphaFoldDB" id="A0A6M3ITK8"/>
<reference evidence="2" key="1">
    <citation type="submission" date="2020-03" db="EMBL/GenBank/DDBJ databases">
        <title>The deep terrestrial virosphere.</title>
        <authorList>
            <person name="Holmfeldt K."/>
            <person name="Nilsson E."/>
            <person name="Simone D."/>
            <person name="Lopez-Fernandez M."/>
            <person name="Wu X."/>
            <person name="de Brujin I."/>
            <person name="Lundin D."/>
            <person name="Andersson A."/>
            <person name="Bertilsson S."/>
            <person name="Dopson M."/>
        </authorList>
    </citation>
    <scope>NUCLEOTIDE SEQUENCE</scope>
    <source>
        <strain evidence="2">MM415B01042</strain>
    </source>
</reference>
<evidence type="ECO:0000313" key="2">
    <source>
        <dbReference type="EMBL" id="QJA60830.1"/>
    </source>
</evidence>
<feature type="transmembrane region" description="Helical" evidence="1">
    <location>
        <begin position="6"/>
        <end position="23"/>
    </location>
</feature>
<keyword evidence="1" id="KW-0812">Transmembrane</keyword>
<name>A0A6M3ITK8_9ZZZZ</name>
<keyword evidence="1" id="KW-0472">Membrane</keyword>
<proteinExistence type="predicted"/>
<accession>A0A6M3ITK8</accession>
<sequence length="66" mass="7593">MRLLGFGLFMSFLMILSGMEYIIRWEMYVHPFIKIIGSGVITIYLLFAFFAGLCLMISGDIYDGKK</sequence>
<gene>
    <name evidence="2" type="ORF">MM415B01042_0005</name>
</gene>
<protein>
    <submittedName>
        <fullName evidence="2">Uncharacterized protein</fullName>
    </submittedName>
</protein>
<feature type="transmembrane region" description="Helical" evidence="1">
    <location>
        <begin position="35"/>
        <end position="58"/>
    </location>
</feature>
<evidence type="ECO:0000256" key="1">
    <source>
        <dbReference type="SAM" id="Phobius"/>
    </source>
</evidence>
<keyword evidence="1" id="KW-1133">Transmembrane helix</keyword>
<organism evidence="2">
    <name type="scientific">viral metagenome</name>
    <dbReference type="NCBI Taxonomy" id="1070528"/>
    <lineage>
        <taxon>unclassified sequences</taxon>
        <taxon>metagenomes</taxon>
        <taxon>organismal metagenomes</taxon>
    </lineage>
</organism>
<dbReference type="EMBL" id="MT141422">
    <property type="protein sequence ID" value="QJA60830.1"/>
    <property type="molecule type" value="Genomic_DNA"/>
</dbReference>